<comment type="caution">
    <text evidence="1">The sequence shown here is derived from an EMBL/GenBank/DDBJ whole genome shotgun (WGS) entry which is preliminary data.</text>
</comment>
<evidence type="ECO:0000313" key="1">
    <source>
        <dbReference type="EMBL" id="KAK7072135.1"/>
    </source>
</evidence>
<organism evidence="1 2">
    <name type="scientific">Halocaridina rubra</name>
    <name type="common">Hawaiian red shrimp</name>
    <dbReference type="NCBI Taxonomy" id="373956"/>
    <lineage>
        <taxon>Eukaryota</taxon>
        <taxon>Metazoa</taxon>
        <taxon>Ecdysozoa</taxon>
        <taxon>Arthropoda</taxon>
        <taxon>Crustacea</taxon>
        <taxon>Multicrustacea</taxon>
        <taxon>Malacostraca</taxon>
        <taxon>Eumalacostraca</taxon>
        <taxon>Eucarida</taxon>
        <taxon>Decapoda</taxon>
        <taxon>Pleocyemata</taxon>
        <taxon>Caridea</taxon>
        <taxon>Atyoidea</taxon>
        <taxon>Atyidae</taxon>
        <taxon>Halocaridina</taxon>
    </lineage>
</organism>
<dbReference type="EMBL" id="JAXCGZ010013658">
    <property type="protein sequence ID" value="KAK7072135.1"/>
    <property type="molecule type" value="Genomic_DNA"/>
</dbReference>
<sequence>PHILSGDAYARAIRAHMLTYSAMAKLILQEVAIDDCDRQHVEQLLSSFKTHPPLFSAV</sequence>
<gene>
    <name evidence="1" type="ORF">SK128_020784</name>
</gene>
<feature type="non-terminal residue" evidence="1">
    <location>
        <position position="1"/>
    </location>
</feature>
<evidence type="ECO:0000313" key="2">
    <source>
        <dbReference type="Proteomes" id="UP001381693"/>
    </source>
</evidence>
<reference evidence="1 2" key="1">
    <citation type="submission" date="2023-11" db="EMBL/GenBank/DDBJ databases">
        <title>Halocaridina rubra genome assembly.</title>
        <authorList>
            <person name="Smith C."/>
        </authorList>
    </citation>
    <scope>NUCLEOTIDE SEQUENCE [LARGE SCALE GENOMIC DNA]</scope>
    <source>
        <strain evidence="1">EP-1</strain>
        <tissue evidence="1">Whole</tissue>
    </source>
</reference>
<keyword evidence="2" id="KW-1185">Reference proteome</keyword>
<dbReference type="Proteomes" id="UP001381693">
    <property type="component" value="Unassembled WGS sequence"/>
</dbReference>
<accession>A0AAN8WTQ2</accession>
<dbReference type="AlphaFoldDB" id="A0AAN8WTQ2"/>
<proteinExistence type="predicted"/>
<name>A0AAN8WTQ2_HALRR</name>
<protein>
    <submittedName>
        <fullName evidence="1">Uncharacterized protein</fullName>
    </submittedName>
</protein>